<sequence length="377" mass="42725">MQDQGLLDRNPGLATLITDLNTRFLTPTGTSLHLDQDLHQARYALKHKKSYLETKTLFDPVERLRFLPLDNYNNLTGTSSNNAAAADLQRDISAHLDRLLSILETRRLVVPSSSSQVAARTSRGSNSSNNDSLSGVGPDSTASIISLLASRINTHHGDATMDMDEYVVNQLRPHLDALDGLTPSLLTAIQHSIHQRQQDLLSLASLSSRNPTTTLTLEDLIASTKKQSIFLDRCKEDSLLLTLTLQNKIQPLFNTLNQTVSTLWELIVEFRVRYQAEQDQTLMEYFSQLVESLTLKLEILKVTVQEHVYNKKTVAKLTTIRQEIDKRQESLTRQRHQNALLLDRYKSAGPEFNTIVQTYTDIMHRIDIVQDDIRRLQ</sequence>
<dbReference type="Proteomes" id="UP000078512">
    <property type="component" value="Unassembled WGS sequence"/>
</dbReference>
<dbReference type="GO" id="GO:0051011">
    <property type="term" value="F:microtubule minus-end binding"/>
    <property type="evidence" value="ECO:0007669"/>
    <property type="project" value="TreeGrafter"/>
</dbReference>
<dbReference type="GO" id="GO:0070652">
    <property type="term" value="C:HAUS complex"/>
    <property type="evidence" value="ECO:0007669"/>
    <property type="project" value="InterPro"/>
</dbReference>
<dbReference type="Pfam" id="PF14735">
    <property type="entry name" value="HAUS4"/>
    <property type="match status" value="1"/>
</dbReference>
<evidence type="ECO:0000256" key="1">
    <source>
        <dbReference type="SAM" id="MobiDB-lite"/>
    </source>
</evidence>
<proteinExistence type="predicted"/>
<dbReference type="InterPro" id="IPR029327">
    <property type="entry name" value="HAUS4"/>
</dbReference>
<dbReference type="PANTHER" id="PTHR16219:SF1">
    <property type="entry name" value="HAUS AUGMIN-LIKE COMPLEX SUBUNIT 4"/>
    <property type="match status" value="1"/>
</dbReference>
<dbReference type="PANTHER" id="PTHR16219">
    <property type="entry name" value="AUGMIN SUBUNIT 4 FAMILY MEMBER"/>
    <property type="match status" value="1"/>
</dbReference>
<dbReference type="STRING" id="1314771.A0A197JBR4"/>
<evidence type="ECO:0000313" key="2">
    <source>
        <dbReference type="EMBL" id="OAQ22463.1"/>
    </source>
</evidence>
<reference evidence="2 3" key="1">
    <citation type="submission" date="2016-05" db="EMBL/GenBank/DDBJ databases">
        <title>Genome sequencing reveals origins of a unique bacterial endosymbiosis in the earliest lineages of terrestrial Fungi.</title>
        <authorList>
            <consortium name="DOE Joint Genome Institute"/>
            <person name="Uehling J."/>
            <person name="Gryganskyi A."/>
            <person name="Hameed K."/>
            <person name="Tschaplinski T."/>
            <person name="Misztal P."/>
            <person name="Wu S."/>
            <person name="Desiro A."/>
            <person name="Vande Pol N."/>
            <person name="Du Z.-Y."/>
            <person name="Zienkiewicz A."/>
            <person name="Zienkiewicz K."/>
            <person name="Morin E."/>
            <person name="Tisserant E."/>
            <person name="Splivallo R."/>
            <person name="Hainaut M."/>
            <person name="Henrissat B."/>
            <person name="Ohm R."/>
            <person name="Kuo A."/>
            <person name="Yan J."/>
            <person name="Lipzen A."/>
            <person name="Nolan M."/>
            <person name="Labutti K."/>
            <person name="Barry K."/>
            <person name="Goldstein A."/>
            <person name="Labbe J."/>
            <person name="Schadt C."/>
            <person name="Tuskan G."/>
            <person name="Grigoriev I."/>
            <person name="Martin F."/>
            <person name="Vilgalys R."/>
            <person name="Bonito G."/>
        </authorList>
    </citation>
    <scope>NUCLEOTIDE SEQUENCE [LARGE SCALE GENOMIC DNA]</scope>
    <source>
        <strain evidence="2 3">AG-77</strain>
    </source>
</reference>
<evidence type="ECO:0008006" key="4">
    <source>
        <dbReference type="Google" id="ProtNLM"/>
    </source>
</evidence>
<feature type="compositionally biased region" description="Low complexity" evidence="1">
    <location>
        <begin position="122"/>
        <end position="137"/>
    </location>
</feature>
<dbReference type="GO" id="GO:0051225">
    <property type="term" value="P:spindle assembly"/>
    <property type="evidence" value="ECO:0007669"/>
    <property type="project" value="InterPro"/>
</dbReference>
<gene>
    <name evidence="2" type="ORF">K457DRAFT_37186</name>
</gene>
<protein>
    <recommendedName>
        <fullName evidence="4">HAUS augmin-like complex subunit 4</fullName>
    </recommendedName>
</protein>
<feature type="region of interest" description="Disordered" evidence="1">
    <location>
        <begin position="113"/>
        <end position="137"/>
    </location>
</feature>
<dbReference type="AlphaFoldDB" id="A0A197JBR4"/>
<organism evidence="2 3">
    <name type="scientific">Linnemannia elongata AG-77</name>
    <dbReference type="NCBI Taxonomy" id="1314771"/>
    <lineage>
        <taxon>Eukaryota</taxon>
        <taxon>Fungi</taxon>
        <taxon>Fungi incertae sedis</taxon>
        <taxon>Mucoromycota</taxon>
        <taxon>Mortierellomycotina</taxon>
        <taxon>Mortierellomycetes</taxon>
        <taxon>Mortierellales</taxon>
        <taxon>Mortierellaceae</taxon>
        <taxon>Linnemannia</taxon>
    </lineage>
</organism>
<accession>A0A197JBR4</accession>
<name>A0A197JBR4_9FUNG</name>
<evidence type="ECO:0000313" key="3">
    <source>
        <dbReference type="Proteomes" id="UP000078512"/>
    </source>
</evidence>
<dbReference type="OrthoDB" id="66964at2759"/>
<keyword evidence="3" id="KW-1185">Reference proteome</keyword>
<dbReference type="EMBL" id="KV442163">
    <property type="protein sequence ID" value="OAQ22463.1"/>
    <property type="molecule type" value="Genomic_DNA"/>
</dbReference>